<reference evidence="1 2" key="1">
    <citation type="submission" date="2018-08" db="EMBL/GenBank/DDBJ databases">
        <title>Genomic investigation of the strawberry pathogen Phytophthora fragariae indicates pathogenicity is determined by transcriptional variation in three key races.</title>
        <authorList>
            <person name="Adams T.M."/>
            <person name="Armitage A.D."/>
            <person name="Sobczyk M.K."/>
            <person name="Bates H.J."/>
            <person name="Dunwell J.M."/>
            <person name="Nellist C.F."/>
            <person name="Harrison R.J."/>
        </authorList>
    </citation>
    <scope>NUCLEOTIDE SEQUENCE [LARGE SCALE GENOMIC DNA]</scope>
    <source>
        <strain evidence="1 2">BC-1</strain>
    </source>
</reference>
<sequence>MGAIPVASAALAIDYSGFMLARFFIGRFVDYQTTTFGPLIDLPFPAATQSLMFKTPTT</sequence>
<proteinExistence type="predicted"/>
<evidence type="ECO:0008006" key="3">
    <source>
        <dbReference type="Google" id="ProtNLM"/>
    </source>
</evidence>
<name>A0A6A4ACF2_9STRA</name>
<dbReference type="EMBL" id="QXGD01000079">
    <property type="protein sequence ID" value="KAE9254320.1"/>
    <property type="molecule type" value="Genomic_DNA"/>
</dbReference>
<organism evidence="1 2">
    <name type="scientific">Phytophthora fragariae</name>
    <dbReference type="NCBI Taxonomy" id="53985"/>
    <lineage>
        <taxon>Eukaryota</taxon>
        <taxon>Sar</taxon>
        <taxon>Stramenopiles</taxon>
        <taxon>Oomycota</taxon>
        <taxon>Peronosporomycetes</taxon>
        <taxon>Peronosporales</taxon>
        <taxon>Peronosporaceae</taxon>
        <taxon>Phytophthora</taxon>
    </lineage>
</organism>
<dbReference type="AlphaFoldDB" id="A0A6A4ACF2"/>
<gene>
    <name evidence="1" type="ORF">PF002_g2908</name>
</gene>
<comment type="caution">
    <text evidence="1">The sequence shown here is derived from an EMBL/GenBank/DDBJ whole genome shotgun (WGS) entry which is preliminary data.</text>
</comment>
<protein>
    <recommendedName>
        <fullName evidence="3">Major facilitator superfamily (MFS) profile domain-containing protein</fullName>
    </recommendedName>
</protein>
<dbReference type="Proteomes" id="UP000440367">
    <property type="component" value="Unassembled WGS sequence"/>
</dbReference>
<evidence type="ECO:0000313" key="1">
    <source>
        <dbReference type="EMBL" id="KAE9254320.1"/>
    </source>
</evidence>
<accession>A0A6A4ACF2</accession>
<evidence type="ECO:0000313" key="2">
    <source>
        <dbReference type="Proteomes" id="UP000440367"/>
    </source>
</evidence>